<accession>A0AAD8CRR0</accession>
<feature type="region of interest" description="Disordered" evidence="1">
    <location>
        <begin position="362"/>
        <end position="564"/>
    </location>
</feature>
<evidence type="ECO:0000313" key="2">
    <source>
        <dbReference type="EMBL" id="KAK1156443.1"/>
    </source>
</evidence>
<gene>
    <name evidence="2" type="ORF">AOXY_G25419</name>
</gene>
<reference evidence="2" key="1">
    <citation type="submission" date="2022-02" db="EMBL/GenBank/DDBJ databases">
        <title>Atlantic sturgeon de novo genome assembly.</title>
        <authorList>
            <person name="Stock M."/>
            <person name="Klopp C."/>
            <person name="Guiguen Y."/>
            <person name="Cabau C."/>
            <person name="Parinello H."/>
            <person name="Santidrian Yebra-Pimentel E."/>
            <person name="Kuhl H."/>
            <person name="Dirks R.P."/>
            <person name="Guessner J."/>
            <person name="Wuertz S."/>
            <person name="Du K."/>
            <person name="Schartl M."/>
        </authorList>
    </citation>
    <scope>NUCLEOTIDE SEQUENCE</scope>
    <source>
        <strain evidence="2">STURGEONOMICS-FGT-2020</strain>
        <tissue evidence="2">Whole blood</tissue>
    </source>
</reference>
<sequence length="611" mass="65399">MGQQLDTVHAVGQILEEAAATDFQAKMNDKKLEGSSTQGDPAGEWGGQVGEGVRQESLGHLDTAENIHQAEKTNTEVMETKPGCEPAGTAQETEEREESSDSAMHMERRPPASDGMGKEGVKAGNAAHETPEDIESGRTELEEQDVEAMESASLTTSAVLHSVDGKEVTDSAADHAGVETQEEANQNKGDSMCGKGVDQASNEDVNTENVDQLQNSPTLTGQVPVHPPIKCSREEENVKSLPLELAAGEDVPRSGYEVKFPLQGKSEPVEARDEEVVCLPALQVHQGKSRLKDDKESDEGSGVLEKVGSYKEGPQFQESKEIHQDLLGAPQVEKINNICFSGTLEESSLNLVIDQIANPEHVQVTTENTKEVESEQSFHGGQSITEAGDNSWASTAKEKPIEHLEQQSGGSPKDANADEVLFQSCKDKAEEDASAQSLKDNSDVKAGADQLDSIKASPCPSRAPEAGGSGAQASSQFRNEQQGDRNKSGTCPPKTVKSMLKESDLRSMGEEPQHWAEAPLPSGKADLGFGKGAGQPVDVEVTVTENPKLLASPNPRERKQGLTAEQGQAVKVALMKMAFDTPKKTKAAEVKSTPKKGKHTNLLLIITVKHQ</sequence>
<comment type="caution">
    <text evidence="2">The sequence shown here is derived from an EMBL/GenBank/DDBJ whole genome shotgun (WGS) entry which is preliminary data.</text>
</comment>
<feature type="region of interest" description="Disordered" evidence="1">
    <location>
        <begin position="26"/>
        <end position="50"/>
    </location>
</feature>
<proteinExistence type="predicted"/>
<feature type="compositionally biased region" description="Basic and acidic residues" evidence="1">
    <location>
        <begin position="163"/>
        <end position="177"/>
    </location>
</feature>
<feature type="region of interest" description="Disordered" evidence="1">
    <location>
        <begin position="70"/>
        <end position="237"/>
    </location>
</feature>
<feature type="compositionally biased region" description="Basic and acidic residues" evidence="1">
    <location>
        <begin position="104"/>
        <end position="121"/>
    </location>
</feature>
<name>A0AAD8CRR0_ACIOX</name>
<keyword evidence="3" id="KW-1185">Reference proteome</keyword>
<feature type="region of interest" description="Disordered" evidence="1">
    <location>
        <begin position="287"/>
        <end position="316"/>
    </location>
</feature>
<evidence type="ECO:0000313" key="3">
    <source>
        <dbReference type="Proteomes" id="UP001230051"/>
    </source>
</evidence>
<feature type="compositionally biased region" description="Basic and acidic residues" evidence="1">
    <location>
        <begin position="129"/>
        <end position="141"/>
    </location>
</feature>
<evidence type="ECO:0000256" key="1">
    <source>
        <dbReference type="SAM" id="MobiDB-lite"/>
    </source>
</evidence>
<protein>
    <submittedName>
        <fullName evidence="2">Uncharacterized protein</fullName>
    </submittedName>
</protein>
<dbReference type="Proteomes" id="UP001230051">
    <property type="component" value="Unassembled WGS sequence"/>
</dbReference>
<feature type="compositionally biased region" description="Polar residues" evidence="1">
    <location>
        <begin position="375"/>
        <end position="385"/>
    </location>
</feature>
<feature type="compositionally biased region" description="Polar residues" evidence="1">
    <location>
        <begin position="471"/>
        <end position="480"/>
    </location>
</feature>
<organism evidence="2 3">
    <name type="scientific">Acipenser oxyrinchus oxyrinchus</name>
    <dbReference type="NCBI Taxonomy" id="40147"/>
    <lineage>
        <taxon>Eukaryota</taxon>
        <taxon>Metazoa</taxon>
        <taxon>Chordata</taxon>
        <taxon>Craniata</taxon>
        <taxon>Vertebrata</taxon>
        <taxon>Euteleostomi</taxon>
        <taxon>Actinopterygii</taxon>
        <taxon>Chondrostei</taxon>
        <taxon>Acipenseriformes</taxon>
        <taxon>Acipenseridae</taxon>
        <taxon>Acipenser</taxon>
    </lineage>
</organism>
<dbReference type="AlphaFoldDB" id="A0AAD8CRR0"/>
<feature type="compositionally biased region" description="Basic and acidic residues" evidence="1">
    <location>
        <begin position="396"/>
        <end position="405"/>
    </location>
</feature>
<feature type="compositionally biased region" description="Polar residues" evidence="1">
    <location>
        <begin position="199"/>
        <end position="221"/>
    </location>
</feature>
<feature type="compositionally biased region" description="Basic and acidic residues" evidence="1">
    <location>
        <begin position="499"/>
        <end position="514"/>
    </location>
</feature>
<dbReference type="EMBL" id="JAGXEW010000027">
    <property type="protein sequence ID" value="KAK1156443.1"/>
    <property type="molecule type" value="Genomic_DNA"/>
</dbReference>